<dbReference type="InterPro" id="IPR000182">
    <property type="entry name" value="GNAT_dom"/>
</dbReference>
<dbReference type="EMBL" id="CP158165">
    <property type="protein sequence ID" value="XBV26891.1"/>
    <property type="molecule type" value="Genomic_DNA"/>
</dbReference>
<proteinExistence type="predicted"/>
<organism evidence="2">
    <name type="scientific">Kribbella sp. HUAS MG21</name>
    <dbReference type="NCBI Taxonomy" id="3160966"/>
    <lineage>
        <taxon>Bacteria</taxon>
        <taxon>Bacillati</taxon>
        <taxon>Actinomycetota</taxon>
        <taxon>Actinomycetes</taxon>
        <taxon>Propionibacteriales</taxon>
        <taxon>Kribbellaceae</taxon>
        <taxon>Kribbella</taxon>
    </lineage>
</organism>
<dbReference type="Gene3D" id="3.40.630.30">
    <property type="match status" value="1"/>
</dbReference>
<dbReference type="Pfam" id="PF00583">
    <property type="entry name" value="Acetyltransf_1"/>
    <property type="match status" value="1"/>
</dbReference>
<dbReference type="AlphaFoldDB" id="A0AAU7TIY9"/>
<reference evidence="2" key="1">
    <citation type="submission" date="2024-06" db="EMBL/GenBank/DDBJ databases">
        <title>Kribbella sp. strain HUAS MG21 genome sequences.</title>
        <authorList>
            <person name="Mo P."/>
        </authorList>
    </citation>
    <scope>NUCLEOTIDE SEQUENCE</scope>
    <source>
        <strain evidence="2">HUAS MG21</strain>
    </source>
</reference>
<feature type="domain" description="N-acetyltransferase" evidence="1">
    <location>
        <begin position="1"/>
        <end position="167"/>
    </location>
</feature>
<evidence type="ECO:0000313" key="2">
    <source>
        <dbReference type="EMBL" id="XBV26891.1"/>
    </source>
</evidence>
<dbReference type="RefSeq" id="WP_350279685.1">
    <property type="nucleotide sequence ID" value="NZ_CP158165.1"/>
</dbReference>
<dbReference type="InterPro" id="IPR016181">
    <property type="entry name" value="Acyl_CoA_acyltransferase"/>
</dbReference>
<dbReference type="SUPFAM" id="SSF55729">
    <property type="entry name" value="Acyl-CoA N-acyltransferases (Nat)"/>
    <property type="match status" value="1"/>
</dbReference>
<evidence type="ECO:0000259" key="1">
    <source>
        <dbReference type="PROSITE" id="PS51186"/>
    </source>
</evidence>
<protein>
    <submittedName>
        <fullName evidence="2">GNAT family N-acetyltransferase</fullName>
    </submittedName>
</protein>
<dbReference type="GO" id="GO:0016747">
    <property type="term" value="F:acyltransferase activity, transferring groups other than amino-acyl groups"/>
    <property type="evidence" value="ECO:0007669"/>
    <property type="project" value="InterPro"/>
</dbReference>
<name>A0AAU7TIY9_9ACTN</name>
<gene>
    <name evidence="2" type="ORF">ABN611_10785</name>
</gene>
<sequence length="208" mass="24026">MIVEQATIEDLPVILAMRTEASEWLAKRGINQWAVAWPNPEAQSERILSSIRAGETWMIRSDNGDTAATVALDSFSDPRLWTPEEQAEPAMYLHRLIVRRKYAGLGDDVIDWACDRAGQLGNRWVRIDVWTDNIGLHRYYENRGFKHVRTLDLADYPSGALFQRPATDWRDRRTEAALTERPQTLPTRNSRFESFERALWPVLSEQTI</sequence>
<accession>A0AAU7TIY9</accession>
<dbReference type="PROSITE" id="PS51186">
    <property type="entry name" value="GNAT"/>
    <property type="match status" value="1"/>
</dbReference>